<evidence type="ECO:0000256" key="3">
    <source>
        <dbReference type="ARBA" id="ARBA00022691"/>
    </source>
</evidence>
<evidence type="ECO:0000256" key="4">
    <source>
        <dbReference type="SAM" id="Phobius"/>
    </source>
</evidence>
<name>A0ABX0FDG2_9BACL</name>
<evidence type="ECO:0000256" key="2">
    <source>
        <dbReference type="ARBA" id="ARBA00022679"/>
    </source>
</evidence>
<dbReference type="PANTHER" id="PTHR13610">
    <property type="entry name" value="METHYLTRANSFERASE DOMAIN-CONTAINING PROTEIN"/>
    <property type="match status" value="1"/>
</dbReference>
<evidence type="ECO:0000313" key="7">
    <source>
        <dbReference type="Proteomes" id="UP000800303"/>
    </source>
</evidence>
<feature type="domain" description="Methyltransferase" evidence="5">
    <location>
        <begin position="66"/>
        <end position="139"/>
    </location>
</feature>
<evidence type="ECO:0000256" key="1">
    <source>
        <dbReference type="ARBA" id="ARBA00022603"/>
    </source>
</evidence>
<keyword evidence="4" id="KW-0812">Transmembrane</keyword>
<dbReference type="InterPro" id="IPR041698">
    <property type="entry name" value="Methyltransf_25"/>
</dbReference>
<protein>
    <submittedName>
        <fullName evidence="6">Class I SAM-dependent methyltransferase</fullName>
    </submittedName>
</protein>
<reference evidence="6 7" key="1">
    <citation type="submission" date="2020-01" db="EMBL/GenBank/DDBJ databases">
        <title>Polyphasic characterisation and genomic insights into a novel alkali tolerant bacterium VR-M41.</title>
        <authorList>
            <person name="Vemuluri V.R."/>
        </authorList>
    </citation>
    <scope>NUCLEOTIDE SEQUENCE [LARGE SCALE GENOMIC DNA]</scope>
    <source>
        <strain evidence="6 7">VR-M41</strain>
    </source>
</reference>
<comment type="caution">
    <text evidence="6">The sequence shown here is derived from an EMBL/GenBank/DDBJ whole genome shotgun (WGS) entry which is preliminary data.</text>
</comment>
<accession>A0ABX0FDG2</accession>
<evidence type="ECO:0000313" key="6">
    <source>
        <dbReference type="EMBL" id="NGZ77744.1"/>
    </source>
</evidence>
<gene>
    <name evidence="6" type="ORF">GYN08_20840</name>
</gene>
<dbReference type="EMBL" id="JAAFGS010000010">
    <property type="protein sequence ID" value="NGZ77744.1"/>
    <property type="molecule type" value="Genomic_DNA"/>
</dbReference>
<dbReference type="PANTHER" id="PTHR13610:SF9">
    <property type="entry name" value="FI06469P"/>
    <property type="match status" value="1"/>
</dbReference>
<keyword evidence="4" id="KW-1133">Transmembrane helix</keyword>
<dbReference type="CDD" id="cd02440">
    <property type="entry name" value="AdoMet_MTases"/>
    <property type="match status" value="1"/>
</dbReference>
<keyword evidence="1 6" id="KW-0489">Methyltransferase</keyword>
<dbReference type="InterPro" id="IPR029063">
    <property type="entry name" value="SAM-dependent_MTases_sf"/>
</dbReference>
<dbReference type="Gene3D" id="3.40.50.150">
    <property type="entry name" value="Vaccinia Virus protein VP39"/>
    <property type="match status" value="1"/>
</dbReference>
<dbReference type="SUPFAM" id="SSF53335">
    <property type="entry name" value="S-adenosyl-L-methionine-dependent methyltransferases"/>
    <property type="match status" value="1"/>
</dbReference>
<keyword evidence="2" id="KW-0808">Transferase</keyword>
<keyword evidence="4" id="KW-0472">Membrane</keyword>
<dbReference type="GO" id="GO:0032259">
    <property type="term" value="P:methylation"/>
    <property type="evidence" value="ECO:0007669"/>
    <property type="project" value="UniProtKB-KW"/>
</dbReference>
<dbReference type="Proteomes" id="UP000800303">
    <property type="component" value="Unassembled WGS sequence"/>
</dbReference>
<sequence length="200" mass="22691">MHSERRAVLHELYLILSWTLAAVVLLLLLLIVIASVRNGITPMPTSRPVRRMVMREIGMLANRSEIVEAGSGFGTLALNLARRFPMCRVTGVENSLVPLLAARLLGRINRMGPSRLAFRRGDLFRYPYEEADLVVCYLHPAAMRRLGPVLQEKAKEGARIVSVFFAFDDWEPDSVLVCGDLYRTKVYVYSVRRHPLDLRV</sequence>
<feature type="transmembrane region" description="Helical" evidence="4">
    <location>
        <begin position="12"/>
        <end position="36"/>
    </location>
</feature>
<dbReference type="Pfam" id="PF13649">
    <property type="entry name" value="Methyltransf_25"/>
    <property type="match status" value="1"/>
</dbReference>
<keyword evidence="3" id="KW-0949">S-adenosyl-L-methionine</keyword>
<dbReference type="InterPro" id="IPR026170">
    <property type="entry name" value="FAM173A/B"/>
</dbReference>
<keyword evidence="7" id="KW-1185">Reference proteome</keyword>
<proteinExistence type="predicted"/>
<dbReference type="GO" id="GO:0008168">
    <property type="term" value="F:methyltransferase activity"/>
    <property type="evidence" value="ECO:0007669"/>
    <property type="project" value="UniProtKB-KW"/>
</dbReference>
<evidence type="ECO:0000259" key="5">
    <source>
        <dbReference type="Pfam" id="PF13649"/>
    </source>
</evidence>
<organism evidence="6 7">
    <name type="scientific">Saccharibacillus alkalitolerans</name>
    <dbReference type="NCBI Taxonomy" id="2705290"/>
    <lineage>
        <taxon>Bacteria</taxon>
        <taxon>Bacillati</taxon>
        <taxon>Bacillota</taxon>
        <taxon>Bacilli</taxon>
        <taxon>Bacillales</taxon>
        <taxon>Paenibacillaceae</taxon>
        <taxon>Saccharibacillus</taxon>
    </lineage>
</organism>